<name>A0A4Y2RGX6_ARAVE</name>
<evidence type="ECO:0008006" key="5">
    <source>
        <dbReference type="Google" id="ProtNLM"/>
    </source>
</evidence>
<accession>A0A4Y2RGX6</accession>
<evidence type="ECO:0000256" key="1">
    <source>
        <dbReference type="PROSITE-ProRule" id="PRU00497"/>
    </source>
</evidence>
<organism evidence="3 4">
    <name type="scientific">Araneus ventricosus</name>
    <name type="common">Orbweaver spider</name>
    <name type="synonym">Epeira ventricosa</name>
    <dbReference type="NCBI Taxonomy" id="182803"/>
    <lineage>
        <taxon>Eukaryota</taxon>
        <taxon>Metazoa</taxon>
        <taxon>Ecdysozoa</taxon>
        <taxon>Arthropoda</taxon>
        <taxon>Chelicerata</taxon>
        <taxon>Arachnida</taxon>
        <taxon>Araneae</taxon>
        <taxon>Araneomorphae</taxon>
        <taxon>Entelegynae</taxon>
        <taxon>Araneoidea</taxon>
        <taxon>Araneidae</taxon>
        <taxon>Araneus</taxon>
    </lineage>
</organism>
<evidence type="ECO:0000313" key="3">
    <source>
        <dbReference type="EMBL" id="GBN74963.1"/>
    </source>
</evidence>
<dbReference type="InterPro" id="IPR050468">
    <property type="entry name" value="Cuticle_Struct_Prot"/>
</dbReference>
<dbReference type="GO" id="GO:0062129">
    <property type="term" value="C:chitin-based extracellular matrix"/>
    <property type="evidence" value="ECO:0007669"/>
    <property type="project" value="TreeGrafter"/>
</dbReference>
<keyword evidence="1" id="KW-0193">Cuticle</keyword>
<proteinExistence type="predicted"/>
<gene>
    <name evidence="3" type="ORF">AVEN_129284_1</name>
</gene>
<feature type="signal peptide" evidence="2">
    <location>
        <begin position="1"/>
        <end position="17"/>
    </location>
</feature>
<keyword evidence="2" id="KW-0732">Signal</keyword>
<protein>
    <recommendedName>
        <fullName evidence="5">Cuticle protein 16.8</fullName>
    </recommendedName>
</protein>
<dbReference type="Pfam" id="PF00379">
    <property type="entry name" value="Chitin_bind_4"/>
    <property type="match status" value="1"/>
</dbReference>
<keyword evidence="4" id="KW-1185">Reference proteome</keyword>
<reference evidence="3 4" key="1">
    <citation type="journal article" date="2019" name="Sci. Rep.">
        <title>Orb-weaving spider Araneus ventricosus genome elucidates the spidroin gene catalogue.</title>
        <authorList>
            <person name="Kono N."/>
            <person name="Nakamura H."/>
            <person name="Ohtoshi R."/>
            <person name="Moran D.A.P."/>
            <person name="Shinohara A."/>
            <person name="Yoshida Y."/>
            <person name="Fujiwara M."/>
            <person name="Mori M."/>
            <person name="Tomita M."/>
            <person name="Arakawa K."/>
        </authorList>
    </citation>
    <scope>NUCLEOTIDE SEQUENCE [LARGE SCALE GENOMIC DNA]</scope>
</reference>
<dbReference type="GO" id="GO:0008010">
    <property type="term" value="F:structural constituent of chitin-based larval cuticle"/>
    <property type="evidence" value="ECO:0007669"/>
    <property type="project" value="TreeGrafter"/>
</dbReference>
<feature type="chain" id="PRO_5021404550" description="Cuticle protein 16.8" evidence="2">
    <location>
        <begin position="18"/>
        <end position="120"/>
    </location>
</feature>
<dbReference type="AlphaFoldDB" id="A0A4Y2RGX6"/>
<comment type="caution">
    <text evidence="3">The sequence shown here is derived from an EMBL/GenBank/DDBJ whole genome shotgun (WGS) entry which is preliminary data.</text>
</comment>
<dbReference type="PROSITE" id="PS51155">
    <property type="entry name" value="CHIT_BIND_RR_2"/>
    <property type="match status" value="1"/>
</dbReference>
<evidence type="ECO:0000313" key="4">
    <source>
        <dbReference type="Proteomes" id="UP000499080"/>
    </source>
</evidence>
<dbReference type="Proteomes" id="UP000499080">
    <property type="component" value="Unassembled WGS sequence"/>
</dbReference>
<dbReference type="EMBL" id="BGPR01017053">
    <property type="protein sequence ID" value="GBN74963.1"/>
    <property type="molecule type" value="Genomic_DNA"/>
</dbReference>
<dbReference type="PANTHER" id="PTHR10380">
    <property type="entry name" value="CUTICLE PROTEIN"/>
    <property type="match status" value="1"/>
</dbReference>
<dbReference type="PANTHER" id="PTHR10380:SF235">
    <property type="entry name" value="CUTICULAR PROTEIN 73D, ISOFORM B"/>
    <property type="match status" value="1"/>
</dbReference>
<sequence>MIFLFTLGCILFSLVSGDHHDSYHQNPQPYNFGYAVESHDGTQFRKEEANGHGQVQGSYGYRDQLGILREVHYVADHNGFRAQVKTNEPGTINKDPADVKVVANGNHGFHNYGNLFTHGQ</sequence>
<dbReference type="InterPro" id="IPR000618">
    <property type="entry name" value="Insect_cuticle"/>
</dbReference>
<evidence type="ECO:0000256" key="2">
    <source>
        <dbReference type="SAM" id="SignalP"/>
    </source>
</evidence>
<dbReference type="OrthoDB" id="6515429at2759"/>